<dbReference type="PANTHER" id="PTHR30309:SF0">
    <property type="entry name" value="GLYCEROL-3-PHOSPHATE ACYLTRANSFERASE-RELATED"/>
    <property type="match status" value="1"/>
</dbReference>
<evidence type="ECO:0000256" key="1">
    <source>
        <dbReference type="ARBA" id="ARBA00022475"/>
    </source>
</evidence>
<feature type="transmembrane region" description="Helical" evidence="10">
    <location>
        <begin position="78"/>
        <end position="98"/>
    </location>
</feature>
<dbReference type="Proteomes" id="UP000002939">
    <property type="component" value="Unassembled WGS sequence"/>
</dbReference>
<keyword evidence="12" id="KW-1185">Reference proteome</keyword>
<dbReference type="NCBIfam" id="TIGR00023">
    <property type="entry name" value="glycerol-3-phosphate 1-O-acyltransferase PlsY"/>
    <property type="match status" value="1"/>
</dbReference>
<evidence type="ECO:0000256" key="3">
    <source>
        <dbReference type="ARBA" id="ARBA00022679"/>
    </source>
</evidence>
<accession>D0BKA7</accession>
<dbReference type="SMART" id="SM01207">
    <property type="entry name" value="G3P_acyltransf"/>
    <property type="match status" value="1"/>
</dbReference>
<dbReference type="OrthoDB" id="9777124at2"/>
<feature type="transmembrane region" description="Helical" evidence="10">
    <location>
        <begin position="6"/>
        <end position="24"/>
    </location>
</feature>
<dbReference type="HAMAP" id="MF_01043">
    <property type="entry name" value="PlsY"/>
    <property type="match status" value="1"/>
</dbReference>
<comment type="catalytic activity">
    <reaction evidence="10">
        <text>an acyl phosphate + sn-glycerol 3-phosphate = a 1-acyl-sn-glycero-3-phosphate + phosphate</text>
        <dbReference type="Rhea" id="RHEA:34075"/>
        <dbReference type="ChEBI" id="CHEBI:43474"/>
        <dbReference type="ChEBI" id="CHEBI:57597"/>
        <dbReference type="ChEBI" id="CHEBI:57970"/>
        <dbReference type="ChEBI" id="CHEBI:59918"/>
        <dbReference type="EC" id="2.3.1.275"/>
    </reaction>
</comment>
<evidence type="ECO:0000256" key="7">
    <source>
        <dbReference type="ARBA" id="ARBA00023136"/>
    </source>
</evidence>
<evidence type="ECO:0000256" key="5">
    <source>
        <dbReference type="ARBA" id="ARBA00022989"/>
    </source>
</evidence>
<comment type="similarity">
    <text evidence="10">Belongs to the PlsY family.</text>
</comment>
<organism evidence="11 12">
    <name type="scientific">Granulicatella elegans ATCC 700633</name>
    <dbReference type="NCBI Taxonomy" id="626369"/>
    <lineage>
        <taxon>Bacteria</taxon>
        <taxon>Bacillati</taxon>
        <taxon>Bacillota</taxon>
        <taxon>Bacilli</taxon>
        <taxon>Lactobacillales</taxon>
        <taxon>Carnobacteriaceae</taxon>
        <taxon>Granulicatella</taxon>
    </lineage>
</organism>
<evidence type="ECO:0000256" key="9">
    <source>
        <dbReference type="ARBA" id="ARBA00023264"/>
    </source>
</evidence>
<sequence length="199" mass="21778">MLSIFLGATMAYLLGSIPSGLWIGRKFFQIDIRQHGSGNLGATNSFRILGKKAGTIVLLMDLLKGSISVLLLKQMDLHGVSPLIIALFAVVGHTYPLFANFKGGKAVATFAGVILAYQPVLFLIGLGIFILTLAISKMVSFTSMLTISIGVLLSLYFQDMVLTTIALLADIFIIYRHRTNIQRILNGTEAKVDIFKWKK</sequence>
<proteinExistence type="inferred from homology"/>
<dbReference type="EMBL" id="ACRF02000013">
    <property type="protein sequence ID" value="EEW93510.1"/>
    <property type="molecule type" value="Genomic_DNA"/>
</dbReference>
<gene>
    <name evidence="10" type="primary">plsY</name>
    <name evidence="11" type="ORF">HMPREF0446_00392</name>
</gene>
<keyword evidence="7 10" id="KW-0472">Membrane</keyword>
<dbReference type="EC" id="2.3.1.275" evidence="10"/>
<evidence type="ECO:0000256" key="10">
    <source>
        <dbReference type="HAMAP-Rule" id="MF_01043"/>
    </source>
</evidence>
<dbReference type="UniPathway" id="UPA00085"/>
<evidence type="ECO:0000313" key="12">
    <source>
        <dbReference type="Proteomes" id="UP000002939"/>
    </source>
</evidence>
<keyword evidence="4 10" id="KW-0812">Transmembrane</keyword>
<keyword evidence="6 10" id="KW-0443">Lipid metabolism</keyword>
<keyword evidence="11" id="KW-0012">Acyltransferase</keyword>
<feature type="transmembrane region" description="Helical" evidence="10">
    <location>
        <begin position="110"/>
        <end position="135"/>
    </location>
</feature>
<evidence type="ECO:0000313" key="11">
    <source>
        <dbReference type="EMBL" id="EEW93510.1"/>
    </source>
</evidence>
<dbReference type="InterPro" id="IPR003811">
    <property type="entry name" value="G3P_acylTferase_PlsY"/>
</dbReference>
<reference evidence="11" key="2">
    <citation type="submission" date="2011-10" db="EMBL/GenBank/DDBJ databases">
        <title>The Genome Sequence of Granulicatella elegans ATCC 700633.</title>
        <authorList>
            <consortium name="The Broad Institute Genome Sequencing Platform"/>
            <consortium name="The Broad Institute Genome Sequencing Center for Infectious Disease"/>
            <person name="Earl A."/>
            <person name="Ward D."/>
            <person name="Feldgarden M."/>
            <person name="Gevers D."/>
            <person name="Sibley C.D."/>
            <person name="Field T.R."/>
            <person name="Grinwis M."/>
            <person name="Eshaghurshan C.S."/>
            <person name="Surette M.G."/>
            <person name="Young S.K."/>
            <person name="Zeng Q."/>
            <person name="Gargeya S."/>
            <person name="Fitzgerald M."/>
            <person name="Haas B."/>
            <person name="Abouelleil A."/>
            <person name="Alvarado L."/>
            <person name="Arachchi H.M."/>
            <person name="Berlin A."/>
            <person name="Brown A."/>
            <person name="Chapman S.B."/>
            <person name="Chen Z."/>
            <person name="Dunbar C."/>
            <person name="Freedman E."/>
            <person name="Gearin G."/>
            <person name="Goldberg J."/>
            <person name="Griggs A."/>
            <person name="Gujja S."/>
            <person name="Heiman D."/>
            <person name="Howarth C."/>
            <person name="Larson L."/>
            <person name="Lui A."/>
            <person name="MacDonald P.J.P."/>
            <person name="Montmayeur A."/>
            <person name="Murphy C."/>
            <person name="Neiman D."/>
            <person name="Pearson M."/>
            <person name="Priest M."/>
            <person name="Roberts A."/>
            <person name="Saif S."/>
            <person name="Shea T."/>
            <person name="Shenoy N."/>
            <person name="Sisk P."/>
            <person name="Stolte C."/>
            <person name="Sykes S."/>
            <person name="Wortman J."/>
            <person name="Nusbaum C."/>
            <person name="Birren B."/>
        </authorList>
    </citation>
    <scope>NUCLEOTIDE SEQUENCE [LARGE SCALE GENOMIC DNA]</scope>
    <source>
        <strain evidence="11">ATCC 700633</strain>
    </source>
</reference>
<evidence type="ECO:0000256" key="8">
    <source>
        <dbReference type="ARBA" id="ARBA00023209"/>
    </source>
</evidence>
<dbReference type="eggNOG" id="COG0344">
    <property type="taxonomic scope" value="Bacteria"/>
</dbReference>
<keyword evidence="5 10" id="KW-1133">Transmembrane helix</keyword>
<reference evidence="11" key="1">
    <citation type="submission" date="2009-09" db="EMBL/GenBank/DDBJ databases">
        <authorList>
            <consortium name="The Broad Institute Genome Sequencing Platform"/>
            <person name="Ward D."/>
            <person name="Feldgarden M."/>
            <person name="Earl A."/>
            <person name="Young S.K."/>
            <person name="Zeng Q."/>
            <person name="Koehrsen M."/>
            <person name="Alvarado L."/>
            <person name="Berlin A."/>
            <person name="Bochicchio J."/>
            <person name="Borenstein D."/>
            <person name="Chapman S.B."/>
            <person name="Chen Z."/>
            <person name="Engels R."/>
            <person name="Freedman E."/>
            <person name="Gellesch M."/>
            <person name="Goldberg J."/>
            <person name="Griggs A."/>
            <person name="Gujja S."/>
            <person name="Heilman E."/>
            <person name="Heiman D."/>
            <person name="Hepburn T."/>
            <person name="Howarth C."/>
            <person name="Jen D."/>
            <person name="Larson L."/>
            <person name="Lewis B."/>
            <person name="Mehta T."/>
            <person name="Park D."/>
            <person name="Pearson M."/>
            <person name="Roberts A."/>
            <person name="Saif S."/>
            <person name="Shea T."/>
            <person name="Shenoy N."/>
            <person name="Sisk P."/>
            <person name="Stolte C."/>
            <person name="Sykes S."/>
            <person name="Thomson T."/>
            <person name="Walk T."/>
            <person name="White J."/>
            <person name="Yandava C."/>
            <person name="Sibley C.D."/>
            <person name="Field T.R."/>
            <person name="Grinwis M."/>
            <person name="Eshaghurshan C.S."/>
            <person name="Surette M.G."/>
            <person name="Haas B."/>
            <person name="Nusbaum C."/>
            <person name="Birren B."/>
        </authorList>
    </citation>
    <scope>NUCLEOTIDE SEQUENCE [LARGE SCALE GENOMIC DNA]</scope>
    <source>
        <strain evidence="11">ATCC 700633</strain>
    </source>
</reference>
<dbReference type="HOGENOM" id="CLU_081254_4_0_9"/>
<comment type="subcellular location">
    <subcellularLocation>
        <location evidence="10">Cell membrane</location>
        <topology evidence="10">Multi-pass membrane protein</topology>
    </subcellularLocation>
</comment>
<keyword evidence="9 10" id="KW-1208">Phospholipid metabolism</keyword>
<comment type="pathway">
    <text evidence="10">Lipid metabolism; phospholipid metabolism.</text>
</comment>
<evidence type="ECO:0000256" key="6">
    <source>
        <dbReference type="ARBA" id="ARBA00023098"/>
    </source>
</evidence>
<keyword evidence="8 10" id="KW-0594">Phospholipid biosynthesis</keyword>
<keyword evidence="1 10" id="KW-1003">Cell membrane</keyword>
<keyword evidence="2 10" id="KW-0444">Lipid biosynthesis</keyword>
<name>D0BKA7_9LACT</name>
<protein>
    <recommendedName>
        <fullName evidence="10">Glycerol-3-phosphate acyltransferase</fullName>
    </recommendedName>
    <alternativeName>
        <fullName evidence="10">Acyl-PO4 G3P acyltransferase</fullName>
    </alternativeName>
    <alternativeName>
        <fullName evidence="10">Acyl-phosphate--glycerol-3-phosphate acyltransferase</fullName>
    </alternativeName>
    <alternativeName>
        <fullName evidence="10">G3P acyltransferase</fullName>
        <shortName evidence="10">GPAT</shortName>
        <ecNumber evidence="10">2.3.1.275</ecNumber>
    </alternativeName>
    <alternativeName>
        <fullName evidence="10">Lysophosphatidic acid synthase</fullName>
        <shortName evidence="10">LPA synthase</shortName>
    </alternativeName>
</protein>
<dbReference type="STRING" id="626369.HMPREF0446_00392"/>
<evidence type="ECO:0000256" key="4">
    <source>
        <dbReference type="ARBA" id="ARBA00022692"/>
    </source>
</evidence>
<dbReference type="GO" id="GO:0008654">
    <property type="term" value="P:phospholipid biosynthetic process"/>
    <property type="evidence" value="ECO:0007669"/>
    <property type="project" value="UniProtKB-UniRule"/>
</dbReference>
<keyword evidence="3 10" id="KW-0808">Transferase</keyword>
<dbReference type="GO" id="GO:0005886">
    <property type="term" value="C:plasma membrane"/>
    <property type="evidence" value="ECO:0007669"/>
    <property type="project" value="UniProtKB-SubCell"/>
</dbReference>
<dbReference type="AlphaFoldDB" id="D0BKA7"/>
<feature type="transmembrane region" description="Helical" evidence="10">
    <location>
        <begin position="155"/>
        <end position="175"/>
    </location>
</feature>
<comment type="caution">
    <text evidence="11">The sequence shown here is derived from an EMBL/GenBank/DDBJ whole genome shotgun (WGS) entry which is preliminary data.</text>
</comment>
<dbReference type="PANTHER" id="PTHR30309">
    <property type="entry name" value="INNER MEMBRANE PROTEIN YGIH"/>
    <property type="match status" value="1"/>
</dbReference>
<dbReference type="GO" id="GO:0043772">
    <property type="term" value="F:acyl-phosphate glycerol-3-phosphate acyltransferase activity"/>
    <property type="evidence" value="ECO:0007669"/>
    <property type="project" value="UniProtKB-UniRule"/>
</dbReference>
<dbReference type="RefSeq" id="WP_006702666.1">
    <property type="nucleotide sequence ID" value="NZ_KI391971.1"/>
</dbReference>
<dbReference type="Pfam" id="PF02660">
    <property type="entry name" value="G3P_acyltransf"/>
    <property type="match status" value="1"/>
</dbReference>
<comment type="function">
    <text evidence="10">Catalyzes the transfer of an acyl group from acyl-phosphate (acyl-PO(4)) to glycerol-3-phosphate (G3P) to form lysophosphatidic acid (LPA). This enzyme utilizes acyl-phosphate as fatty acyl donor, but not acyl-CoA or acyl-ACP.</text>
</comment>
<evidence type="ECO:0000256" key="2">
    <source>
        <dbReference type="ARBA" id="ARBA00022516"/>
    </source>
</evidence>
<comment type="subunit">
    <text evidence="10">Probably interacts with PlsX.</text>
</comment>